<dbReference type="Pfam" id="PF14012">
    <property type="entry name" value="DUF4229"/>
    <property type="match status" value="1"/>
</dbReference>
<sequence length="98" mass="10676">MKARSALVYTVLRLLAFIVPFAILMLFPVMREYYWLAAIFAALIGLSLSVIFLRRPLDEISTGLAERRARARAASSVETDESAEDAAADAAEGRAAAD</sequence>
<dbReference type="Proteomes" id="UP001499933">
    <property type="component" value="Unassembled WGS sequence"/>
</dbReference>
<protein>
    <recommendedName>
        <fullName evidence="5">DUF4229 domain-containing protein</fullName>
    </recommendedName>
</protein>
<comment type="caution">
    <text evidence="3">The sequence shown here is derived from an EMBL/GenBank/DDBJ whole genome shotgun (WGS) entry which is preliminary data.</text>
</comment>
<evidence type="ECO:0000313" key="4">
    <source>
        <dbReference type="Proteomes" id="UP001499933"/>
    </source>
</evidence>
<dbReference type="RefSeq" id="WP_344095178.1">
    <property type="nucleotide sequence ID" value="NZ_BAAAOG010000004.1"/>
</dbReference>
<name>A0ABP5CDU6_9MICO</name>
<reference evidence="4" key="1">
    <citation type="journal article" date="2019" name="Int. J. Syst. Evol. Microbiol.">
        <title>The Global Catalogue of Microorganisms (GCM) 10K type strain sequencing project: providing services to taxonomists for standard genome sequencing and annotation.</title>
        <authorList>
            <consortium name="The Broad Institute Genomics Platform"/>
            <consortium name="The Broad Institute Genome Sequencing Center for Infectious Disease"/>
            <person name="Wu L."/>
            <person name="Ma J."/>
        </authorList>
    </citation>
    <scope>NUCLEOTIDE SEQUENCE [LARGE SCALE GENOMIC DNA]</scope>
    <source>
        <strain evidence="4">JCM 14901</strain>
    </source>
</reference>
<evidence type="ECO:0000256" key="1">
    <source>
        <dbReference type="SAM" id="MobiDB-lite"/>
    </source>
</evidence>
<dbReference type="InterPro" id="IPR025323">
    <property type="entry name" value="DUF4229"/>
</dbReference>
<keyword evidence="2" id="KW-0472">Membrane</keyword>
<feature type="region of interest" description="Disordered" evidence="1">
    <location>
        <begin position="72"/>
        <end position="98"/>
    </location>
</feature>
<accession>A0ABP5CDU6</accession>
<evidence type="ECO:0000256" key="2">
    <source>
        <dbReference type="SAM" id="Phobius"/>
    </source>
</evidence>
<keyword evidence="2" id="KW-1133">Transmembrane helix</keyword>
<dbReference type="EMBL" id="BAAAOG010000004">
    <property type="protein sequence ID" value="GAA1961580.1"/>
    <property type="molecule type" value="Genomic_DNA"/>
</dbReference>
<keyword evidence="4" id="KW-1185">Reference proteome</keyword>
<keyword evidence="2" id="KW-0812">Transmembrane</keyword>
<feature type="transmembrane region" description="Helical" evidence="2">
    <location>
        <begin position="33"/>
        <end position="53"/>
    </location>
</feature>
<feature type="transmembrane region" description="Helical" evidence="2">
    <location>
        <begin position="7"/>
        <end position="27"/>
    </location>
</feature>
<feature type="compositionally biased region" description="Acidic residues" evidence="1">
    <location>
        <begin position="78"/>
        <end position="87"/>
    </location>
</feature>
<evidence type="ECO:0008006" key="5">
    <source>
        <dbReference type="Google" id="ProtNLM"/>
    </source>
</evidence>
<proteinExistence type="predicted"/>
<organism evidence="3 4">
    <name type="scientific">Microbacterium deminutum</name>
    <dbReference type="NCBI Taxonomy" id="344164"/>
    <lineage>
        <taxon>Bacteria</taxon>
        <taxon>Bacillati</taxon>
        <taxon>Actinomycetota</taxon>
        <taxon>Actinomycetes</taxon>
        <taxon>Micrococcales</taxon>
        <taxon>Microbacteriaceae</taxon>
        <taxon>Microbacterium</taxon>
    </lineage>
</organism>
<evidence type="ECO:0000313" key="3">
    <source>
        <dbReference type="EMBL" id="GAA1961580.1"/>
    </source>
</evidence>
<gene>
    <name evidence="3" type="ORF">GCM10009776_25340</name>
</gene>